<evidence type="ECO:0000313" key="2">
    <source>
        <dbReference type="Proteomes" id="UP001062846"/>
    </source>
</evidence>
<name>A0ACC0NWI9_RHOML</name>
<proteinExistence type="predicted"/>
<protein>
    <submittedName>
        <fullName evidence="1">Uncharacterized protein</fullName>
    </submittedName>
</protein>
<comment type="caution">
    <text evidence="1">The sequence shown here is derived from an EMBL/GenBank/DDBJ whole genome shotgun (WGS) entry which is preliminary data.</text>
</comment>
<keyword evidence="2" id="KW-1185">Reference proteome</keyword>
<gene>
    <name evidence="1" type="ORF">RHMOL_Rhmol05G0291000</name>
</gene>
<evidence type="ECO:0000313" key="1">
    <source>
        <dbReference type="EMBL" id="KAI8556887.1"/>
    </source>
</evidence>
<dbReference type="Proteomes" id="UP001062846">
    <property type="component" value="Chromosome 5"/>
</dbReference>
<organism evidence="1 2">
    <name type="scientific">Rhododendron molle</name>
    <name type="common">Chinese azalea</name>
    <name type="synonym">Azalea mollis</name>
    <dbReference type="NCBI Taxonomy" id="49168"/>
    <lineage>
        <taxon>Eukaryota</taxon>
        <taxon>Viridiplantae</taxon>
        <taxon>Streptophyta</taxon>
        <taxon>Embryophyta</taxon>
        <taxon>Tracheophyta</taxon>
        <taxon>Spermatophyta</taxon>
        <taxon>Magnoliopsida</taxon>
        <taxon>eudicotyledons</taxon>
        <taxon>Gunneridae</taxon>
        <taxon>Pentapetalae</taxon>
        <taxon>asterids</taxon>
        <taxon>Ericales</taxon>
        <taxon>Ericaceae</taxon>
        <taxon>Ericoideae</taxon>
        <taxon>Rhodoreae</taxon>
        <taxon>Rhododendron</taxon>
    </lineage>
</organism>
<reference evidence="1" key="1">
    <citation type="submission" date="2022-02" db="EMBL/GenBank/DDBJ databases">
        <title>Plant Genome Project.</title>
        <authorList>
            <person name="Zhang R.-G."/>
        </authorList>
    </citation>
    <scope>NUCLEOTIDE SEQUENCE</scope>
    <source>
        <strain evidence="1">AT1</strain>
    </source>
</reference>
<sequence length="399" mass="45443">MAGGRSTVARATFHLPLEIAIEILSRLPVKSLLRFKSVCKTWYELMKAPDFISKHLQTQVTLNSTSLLVTTYNGKTKNFAVSFLPNDGFSGPIDSPFFTVENYHNIGGICNGLVCISPYRYGYNMILCNPSTRQFREIPKCAYEYEFRRIMMVSVGFGFHPSAHDYKLIKIVLYSIPIRKYNVRADLYVMSTGTWREIDVNKLSSFFGEMNELGESDNIVVIDDFSASAVLNGVFYWPARILGTYKAVVMSFDMGNEVFRKIKTPECLDGTWDQIYRRFTELDDKLALVVSPDERGFDVWVLNENENSWTNQVKGASFPRIASDTRNRERTVVVGGKNGELLVTKHKVSGDLKLFSYDTRTRQTKDLWFGHIHYKSRVYLYAGTGTLVPAMQANEVSLN</sequence>
<accession>A0ACC0NWI9</accession>
<dbReference type="EMBL" id="CM046392">
    <property type="protein sequence ID" value="KAI8556887.1"/>
    <property type="molecule type" value="Genomic_DNA"/>
</dbReference>